<protein>
    <submittedName>
        <fullName evidence="1">Uncharacterized protein</fullName>
    </submittedName>
</protein>
<dbReference type="EMBL" id="HE797166">
    <property type="protein sequence ID" value="CCM04733.1"/>
    <property type="molecule type" value="Genomic_DNA"/>
</dbReference>
<dbReference type="GeneID" id="24099644"/>
<name>J4GCW4_9APHY</name>
<dbReference type="Proteomes" id="UP000006352">
    <property type="component" value="Unassembled WGS sequence"/>
</dbReference>
<reference evidence="1 2" key="1">
    <citation type="journal article" date="2012" name="Appl. Environ. Microbiol.">
        <title>Short-read sequencing for genomic analysis of the brown rot fungus Fibroporia radiculosa.</title>
        <authorList>
            <person name="Tang J.D."/>
            <person name="Perkins A.D."/>
            <person name="Sonstegard T.S."/>
            <person name="Schroeder S.G."/>
            <person name="Burgess S.C."/>
            <person name="Diehl S.V."/>
        </authorList>
    </citation>
    <scope>NUCLEOTIDE SEQUENCE [LARGE SCALE GENOMIC DNA]</scope>
    <source>
        <strain evidence="1 2">TFFH 294</strain>
    </source>
</reference>
<dbReference type="RefSeq" id="XP_012184016.1">
    <property type="nucleotide sequence ID" value="XM_012328626.1"/>
</dbReference>
<keyword evidence="2" id="KW-1185">Reference proteome</keyword>
<dbReference type="HOGENOM" id="CLU_1320912_0_0_1"/>
<proteinExistence type="predicted"/>
<evidence type="ECO:0000313" key="1">
    <source>
        <dbReference type="EMBL" id="CCM04733.1"/>
    </source>
</evidence>
<gene>
    <name evidence="1" type="ORF">FIBRA_06921</name>
</gene>
<sequence length="208" mass="23445">MPPYTGCARIRSPDTGLHFLSWGDEYTANIPFHDTNHLIEFAQQFFRLVHINVPPFAFTSTRDPILLSIRLSDVRGELNLYKTGAQYGPSSFFSSTEMSHNYQSSFQYGYQTTSYSDAINSQHAPYIEAVTQQHDTNYPFGMITAQSAGSYPHVQPVTQEFATSQGAASPYGENNIYPVPQFRQLQHNYYTAASTPSMDQGRNPQTFV</sequence>
<organism evidence="1 2">
    <name type="scientific">Fibroporia radiculosa</name>
    <dbReference type="NCBI Taxonomy" id="599839"/>
    <lineage>
        <taxon>Eukaryota</taxon>
        <taxon>Fungi</taxon>
        <taxon>Dikarya</taxon>
        <taxon>Basidiomycota</taxon>
        <taxon>Agaricomycotina</taxon>
        <taxon>Agaricomycetes</taxon>
        <taxon>Polyporales</taxon>
        <taxon>Fibroporiaceae</taxon>
        <taxon>Fibroporia</taxon>
    </lineage>
</organism>
<dbReference type="AlphaFoldDB" id="J4GCW4"/>
<dbReference type="InParanoid" id="J4GCW4"/>
<evidence type="ECO:0000313" key="2">
    <source>
        <dbReference type="Proteomes" id="UP000006352"/>
    </source>
</evidence>
<accession>J4GCW4</accession>